<comment type="caution">
    <text evidence="2">The sequence shown here is derived from an EMBL/GenBank/DDBJ whole genome shotgun (WGS) entry which is preliminary data.</text>
</comment>
<dbReference type="Gene3D" id="3.30.70.100">
    <property type="match status" value="1"/>
</dbReference>
<name>A0ABW0ENG8_9PSEU</name>
<evidence type="ECO:0000259" key="1">
    <source>
        <dbReference type="PROSITE" id="PS51725"/>
    </source>
</evidence>
<dbReference type="EMBL" id="JBHSKF010000004">
    <property type="protein sequence ID" value="MFC5287569.1"/>
    <property type="molecule type" value="Genomic_DNA"/>
</dbReference>
<dbReference type="EC" id="1.-.-.-" evidence="2"/>
<gene>
    <name evidence="2" type="ORF">ACFPM7_10955</name>
</gene>
<organism evidence="2 3">
    <name type="scientific">Actinokineospora guangxiensis</name>
    <dbReference type="NCBI Taxonomy" id="1490288"/>
    <lineage>
        <taxon>Bacteria</taxon>
        <taxon>Bacillati</taxon>
        <taxon>Actinomycetota</taxon>
        <taxon>Actinomycetes</taxon>
        <taxon>Pseudonocardiales</taxon>
        <taxon>Pseudonocardiaceae</taxon>
        <taxon>Actinokineospora</taxon>
    </lineage>
</organism>
<dbReference type="PROSITE" id="PS51725">
    <property type="entry name" value="ABM"/>
    <property type="match status" value="1"/>
</dbReference>
<evidence type="ECO:0000313" key="2">
    <source>
        <dbReference type="EMBL" id="MFC5287569.1"/>
    </source>
</evidence>
<dbReference type="GO" id="GO:0004497">
    <property type="term" value="F:monooxygenase activity"/>
    <property type="evidence" value="ECO:0007669"/>
    <property type="project" value="UniProtKB-KW"/>
</dbReference>
<evidence type="ECO:0000313" key="3">
    <source>
        <dbReference type="Proteomes" id="UP001596157"/>
    </source>
</evidence>
<sequence length="90" mass="9632">MVIVAGTIRVEPGTRDEFVAASRQSVVRARATEGCHEFVVAADPVLADVVVVLERWESAEALMAFRGSGPGDDLSAMIVDVRVEQYAVVS</sequence>
<dbReference type="InterPro" id="IPR007138">
    <property type="entry name" value="ABM_dom"/>
</dbReference>
<reference evidence="3" key="1">
    <citation type="journal article" date="2019" name="Int. J. Syst. Evol. Microbiol.">
        <title>The Global Catalogue of Microorganisms (GCM) 10K type strain sequencing project: providing services to taxonomists for standard genome sequencing and annotation.</title>
        <authorList>
            <consortium name="The Broad Institute Genomics Platform"/>
            <consortium name="The Broad Institute Genome Sequencing Center for Infectious Disease"/>
            <person name="Wu L."/>
            <person name="Ma J."/>
        </authorList>
    </citation>
    <scope>NUCLEOTIDE SEQUENCE [LARGE SCALE GENOMIC DNA]</scope>
    <source>
        <strain evidence="3">CCUG 59778</strain>
    </source>
</reference>
<keyword evidence="2" id="KW-0503">Monooxygenase</keyword>
<feature type="domain" description="ABM" evidence="1">
    <location>
        <begin position="2"/>
        <end position="90"/>
    </location>
</feature>
<proteinExistence type="predicted"/>
<dbReference type="RefSeq" id="WP_378246674.1">
    <property type="nucleotide sequence ID" value="NZ_JBHSKF010000004.1"/>
</dbReference>
<keyword evidence="2" id="KW-0560">Oxidoreductase</keyword>
<keyword evidence="3" id="KW-1185">Reference proteome</keyword>
<dbReference type="Proteomes" id="UP001596157">
    <property type="component" value="Unassembled WGS sequence"/>
</dbReference>
<dbReference type="Pfam" id="PF03992">
    <property type="entry name" value="ABM"/>
    <property type="match status" value="1"/>
</dbReference>
<dbReference type="InterPro" id="IPR011008">
    <property type="entry name" value="Dimeric_a/b-barrel"/>
</dbReference>
<protein>
    <submittedName>
        <fullName evidence="2">Quinol monooxygenase</fullName>
        <ecNumber evidence="2">1.-.-.-</ecNumber>
    </submittedName>
</protein>
<accession>A0ABW0ENG8</accession>
<dbReference type="SUPFAM" id="SSF54909">
    <property type="entry name" value="Dimeric alpha+beta barrel"/>
    <property type="match status" value="1"/>
</dbReference>